<evidence type="ECO:0000313" key="1">
    <source>
        <dbReference type="EMBL" id="AGA31676.1"/>
    </source>
</evidence>
<protein>
    <submittedName>
        <fullName evidence="1">Uncharacterized protein</fullName>
    </submittedName>
</protein>
<reference evidence="1 2" key="1">
    <citation type="submission" date="2012-02" db="EMBL/GenBank/DDBJ databases">
        <title>Complete sequence of plasmid 2 of Singulisphaera acidiphila DSM 18658.</title>
        <authorList>
            <consortium name="US DOE Joint Genome Institute (JGI-PGF)"/>
            <person name="Lucas S."/>
            <person name="Copeland A."/>
            <person name="Lapidus A."/>
            <person name="Glavina del Rio T."/>
            <person name="Dalin E."/>
            <person name="Tice H."/>
            <person name="Bruce D."/>
            <person name="Goodwin L."/>
            <person name="Pitluck S."/>
            <person name="Peters L."/>
            <person name="Ovchinnikova G."/>
            <person name="Chertkov O."/>
            <person name="Kyrpides N."/>
            <person name="Mavromatis K."/>
            <person name="Ivanova N."/>
            <person name="Brettin T."/>
            <person name="Detter J.C."/>
            <person name="Han C."/>
            <person name="Larimer F."/>
            <person name="Land M."/>
            <person name="Hauser L."/>
            <person name="Markowitz V."/>
            <person name="Cheng J.-F."/>
            <person name="Hugenholtz P."/>
            <person name="Woyke T."/>
            <person name="Wu D."/>
            <person name="Tindall B."/>
            <person name="Pomrenke H."/>
            <person name="Brambilla E."/>
            <person name="Klenk H.-P."/>
            <person name="Eisen J.A."/>
        </authorList>
    </citation>
    <scope>NUCLEOTIDE SEQUENCE [LARGE SCALE GENOMIC DNA]</scope>
    <source>
        <strain evidence="2">ATCC BAA-1392 / DSM 18658 / VKM B-2454 / MOB10</strain>
        <plasmid evidence="1 2">pSINAC02</plasmid>
    </source>
</reference>
<dbReference type="AlphaFoldDB" id="L0DTH6"/>
<name>L0DTH6_SINAD</name>
<organism evidence="1 2">
    <name type="scientific">Singulisphaera acidiphila (strain ATCC BAA-1392 / DSM 18658 / VKM B-2454 / MOB10)</name>
    <dbReference type="NCBI Taxonomy" id="886293"/>
    <lineage>
        <taxon>Bacteria</taxon>
        <taxon>Pseudomonadati</taxon>
        <taxon>Planctomycetota</taxon>
        <taxon>Planctomycetia</taxon>
        <taxon>Isosphaerales</taxon>
        <taxon>Isosphaeraceae</taxon>
        <taxon>Singulisphaera</taxon>
    </lineage>
</organism>
<gene>
    <name evidence="1" type="ordered locus">Sinac_7646</name>
</gene>
<evidence type="ECO:0000313" key="2">
    <source>
        <dbReference type="Proteomes" id="UP000010798"/>
    </source>
</evidence>
<sequence length="292" mass="33039">MSLSESLRAANDDELRRIDEKHMAGDWVAVERLCVAHREARRAAGRLSDEEKEERLVLYLEGAVGEPGEVFRQFLDQPSLILLPYAAGVGGPDFGSWERTPVSASKILGEEPRLWSPGQMDLHPVLKSPTHPELVERGIARLESKSVRIDPAEFPIGCWVLFVVDCGQSPGVTPRENLLALHRPTAEVVTRPERGSQLIRRLTANDLFSFWDEARDSRFSERASVGFAYMMLSQAIGLASEAIQEWRKAFGPFTDDSFLRRYEGIPQWIDVLRLNLLMEEILPFSLRWPLDS</sequence>
<proteinExistence type="predicted"/>
<dbReference type="Proteomes" id="UP000010798">
    <property type="component" value="Plasmid pSINAC02"/>
</dbReference>
<keyword evidence="1" id="KW-0614">Plasmid</keyword>
<dbReference type="HOGENOM" id="CLU_952830_0_0_0"/>
<dbReference type="EMBL" id="CP003366">
    <property type="protein sequence ID" value="AGA31676.1"/>
    <property type="molecule type" value="Genomic_DNA"/>
</dbReference>
<keyword evidence="2" id="KW-1185">Reference proteome</keyword>
<geneLocation type="plasmid" evidence="1 2">
    <name>pSINAC02</name>
</geneLocation>
<accession>L0DTH6</accession>
<dbReference type="KEGG" id="saci:Sinac_7646"/>